<gene>
    <name evidence="1" type="ORF">Harvfovirus1_26</name>
</gene>
<proteinExistence type="predicted"/>
<reference evidence="1" key="1">
    <citation type="submission" date="2018-10" db="EMBL/GenBank/DDBJ databases">
        <title>Hidden diversity of soil giant viruses.</title>
        <authorList>
            <person name="Schulz F."/>
            <person name="Alteio L."/>
            <person name="Goudeau D."/>
            <person name="Ryan E.M."/>
            <person name="Malmstrom R.R."/>
            <person name="Blanchard J."/>
            <person name="Woyke T."/>
        </authorList>
    </citation>
    <scope>NUCLEOTIDE SEQUENCE</scope>
    <source>
        <strain evidence="1">HAV1</strain>
    </source>
</reference>
<name>A0A3G5A2I2_9VIRU</name>
<protein>
    <submittedName>
        <fullName evidence="1">Uncharacterized protein</fullName>
    </submittedName>
</protein>
<sequence length="198" mass="22211">MRKASLLLIGFCLIAAVAAYSDNPNNLYSKSLNEFCSEGKRCVISVADPTSEITDVLTTTHHQMAQTNFVYFTNVSYASEATTKNSSNIISLAIIIENVTEDPCADANCWMRVRPESDVPFIDPELFGYYDYSGTTLSLYPEYTFGFPLHTTRANYTVSFETCIVDGESSYNDCMDGFTHKDHKRGHLFKKLKSLHCT</sequence>
<dbReference type="EMBL" id="MK072243">
    <property type="protein sequence ID" value="AYV80401.1"/>
    <property type="molecule type" value="Genomic_DNA"/>
</dbReference>
<evidence type="ECO:0000313" key="1">
    <source>
        <dbReference type="EMBL" id="AYV80401.1"/>
    </source>
</evidence>
<accession>A0A3G5A2I2</accession>
<organism evidence="1">
    <name type="scientific">Harvfovirus sp</name>
    <dbReference type="NCBI Taxonomy" id="2487768"/>
    <lineage>
        <taxon>Viruses</taxon>
        <taxon>Varidnaviria</taxon>
        <taxon>Bamfordvirae</taxon>
        <taxon>Nucleocytoviricota</taxon>
        <taxon>Megaviricetes</taxon>
        <taxon>Imitervirales</taxon>
        <taxon>Mimiviridae</taxon>
        <taxon>Klosneuvirinae</taxon>
    </lineage>
</organism>